<sequence length="107" mass="12356">MLGNLYHKIKKLPEKFTNKTKNMANEAYAEAQYCKDKINFNRKLAELTSSGSNVFSLQTLKQSYNMTKEYRRLKEEGKKYKLCSNRSALSWKTAMAGSLFKRLTIGS</sequence>
<protein>
    <submittedName>
        <fullName evidence="2">Uncharacterized protein</fullName>
    </submittedName>
</protein>
<dbReference type="WBParaSite" id="nRc.2.0.1.t25372-RA">
    <property type="protein sequence ID" value="nRc.2.0.1.t25372-RA"/>
    <property type="gene ID" value="nRc.2.0.1.g25372"/>
</dbReference>
<evidence type="ECO:0000313" key="2">
    <source>
        <dbReference type="WBParaSite" id="nRc.2.0.1.t25372-RA"/>
    </source>
</evidence>
<evidence type="ECO:0000313" key="1">
    <source>
        <dbReference type="Proteomes" id="UP000887565"/>
    </source>
</evidence>
<reference evidence="2" key="1">
    <citation type="submission" date="2022-11" db="UniProtKB">
        <authorList>
            <consortium name="WormBaseParasite"/>
        </authorList>
    </citation>
    <scope>IDENTIFICATION</scope>
</reference>
<dbReference type="Proteomes" id="UP000887565">
    <property type="component" value="Unplaced"/>
</dbReference>
<accession>A0A915JGT1</accession>
<dbReference type="AlphaFoldDB" id="A0A915JGT1"/>
<name>A0A915JGT1_ROMCU</name>
<proteinExistence type="predicted"/>
<organism evidence="1 2">
    <name type="scientific">Romanomermis culicivorax</name>
    <name type="common">Nematode worm</name>
    <dbReference type="NCBI Taxonomy" id="13658"/>
    <lineage>
        <taxon>Eukaryota</taxon>
        <taxon>Metazoa</taxon>
        <taxon>Ecdysozoa</taxon>
        <taxon>Nematoda</taxon>
        <taxon>Enoplea</taxon>
        <taxon>Dorylaimia</taxon>
        <taxon>Mermithida</taxon>
        <taxon>Mermithoidea</taxon>
        <taxon>Mermithidae</taxon>
        <taxon>Romanomermis</taxon>
    </lineage>
</organism>
<keyword evidence="1" id="KW-1185">Reference proteome</keyword>